<evidence type="ECO:0000313" key="1">
    <source>
        <dbReference type="EMBL" id="SKC05896.1"/>
    </source>
</evidence>
<dbReference type="Proteomes" id="UP000189818">
    <property type="component" value="Unassembled WGS sequence"/>
</dbReference>
<keyword evidence="2" id="KW-1185">Reference proteome</keyword>
<gene>
    <name evidence="1" type="ORF">SAMN06295920_11381</name>
</gene>
<dbReference type="AlphaFoldDB" id="A0A1T5GBX6"/>
<dbReference type="EMBL" id="FUYM01000013">
    <property type="protein sequence ID" value="SKC05896.1"/>
    <property type="molecule type" value="Genomic_DNA"/>
</dbReference>
<evidence type="ECO:0000313" key="2">
    <source>
        <dbReference type="Proteomes" id="UP000189818"/>
    </source>
</evidence>
<accession>A0A1T5GBX6</accession>
<proteinExistence type="predicted"/>
<sequence length="31" mass="3126">MQMYKTMFASLAVGAYNGRVSGKDAASGVGG</sequence>
<protein>
    <submittedName>
        <fullName evidence="1">Uncharacterized protein</fullName>
    </submittedName>
</protein>
<name>A0A1T5GBX6_9SPHN</name>
<organism evidence="1 2">
    <name type="scientific">Rhizorhabdus histidinilytica</name>
    <dbReference type="NCBI Taxonomy" id="439228"/>
    <lineage>
        <taxon>Bacteria</taxon>
        <taxon>Pseudomonadati</taxon>
        <taxon>Pseudomonadota</taxon>
        <taxon>Alphaproteobacteria</taxon>
        <taxon>Sphingomonadales</taxon>
        <taxon>Sphingomonadaceae</taxon>
        <taxon>Rhizorhabdus</taxon>
    </lineage>
</organism>
<reference evidence="2" key="1">
    <citation type="submission" date="2017-02" db="EMBL/GenBank/DDBJ databases">
        <authorList>
            <person name="Varghese N."/>
            <person name="Submissions S."/>
        </authorList>
    </citation>
    <scope>NUCLEOTIDE SEQUENCE [LARGE SCALE GENOMIC DNA]</scope>
    <source>
        <strain evidence="2">UM2</strain>
    </source>
</reference>